<accession>A0A6J5NNU9</accession>
<name>A0A6J5NNU9_9CAUD</name>
<evidence type="ECO:0000259" key="1">
    <source>
        <dbReference type="Pfam" id="PF16778"/>
    </source>
</evidence>
<sequence>MIFRIYNPSTITYEYWDDVGVQYDAVPDGADIEERPYTEDEAMDALRTERNLRLVNSDYTQLPDVNLTEVQVEAWRVYRQELRDITDGLVWNVTTWPRKP</sequence>
<dbReference type="InterPro" id="IPR031893">
    <property type="entry name" value="Phage_tail_APC"/>
</dbReference>
<gene>
    <name evidence="2" type="ORF">UFOVP698_36</name>
</gene>
<proteinExistence type="predicted"/>
<dbReference type="EMBL" id="LR796678">
    <property type="protein sequence ID" value="CAB4158835.1"/>
    <property type="molecule type" value="Genomic_DNA"/>
</dbReference>
<evidence type="ECO:0000313" key="2">
    <source>
        <dbReference type="EMBL" id="CAB4158835.1"/>
    </source>
</evidence>
<dbReference type="Gene3D" id="6.10.140.1310">
    <property type="match status" value="1"/>
</dbReference>
<feature type="domain" description="Phage tail assembly chaperone-like" evidence="1">
    <location>
        <begin position="44"/>
        <end position="100"/>
    </location>
</feature>
<reference evidence="2" key="1">
    <citation type="submission" date="2020-04" db="EMBL/GenBank/DDBJ databases">
        <authorList>
            <person name="Chiriac C."/>
            <person name="Salcher M."/>
            <person name="Ghai R."/>
            <person name="Kavagutti S V."/>
        </authorList>
    </citation>
    <scope>NUCLEOTIDE SEQUENCE</scope>
</reference>
<organism evidence="2">
    <name type="scientific">uncultured Caudovirales phage</name>
    <dbReference type="NCBI Taxonomy" id="2100421"/>
    <lineage>
        <taxon>Viruses</taxon>
        <taxon>Duplodnaviria</taxon>
        <taxon>Heunggongvirae</taxon>
        <taxon>Uroviricota</taxon>
        <taxon>Caudoviricetes</taxon>
        <taxon>Peduoviridae</taxon>
        <taxon>Maltschvirus</taxon>
        <taxon>Maltschvirus maltsch</taxon>
    </lineage>
</organism>
<dbReference type="Pfam" id="PF16778">
    <property type="entry name" value="Phage_tail_APC"/>
    <property type="match status" value="1"/>
</dbReference>
<protein>
    <submittedName>
        <fullName evidence="2">Phage tail assembly chaperone protein</fullName>
    </submittedName>
</protein>